<gene>
    <name evidence="1" type="ORF">LCGC14_2171920</name>
</gene>
<comment type="caution">
    <text evidence="1">The sequence shown here is derived from an EMBL/GenBank/DDBJ whole genome shotgun (WGS) entry which is preliminary data.</text>
</comment>
<organism evidence="1">
    <name type="scientific">marine sediment metagenome</name>
    <dbReference type="NCBI Taxonomy" id="412755"/>
    <lineage>
        <taxon>unclassified sequences</taxon>
        <taxon>metagenomes</taxon>
        <taxon>ecological metagenomes</taxon>
    </lineage>
</organism>
<dbReference type="EMBL" id="LAZR01028056">
    <property type="protein sequence ID" value="KKL63758.1"/>
    <property type="molecule type" value="Genomic_DNA"/>
</dbReference>
<accession>A0A0F9DPQ9</accession>
<sequence length="162" mass="17403">MGRRRVESCLLAEGKCLRSQHPLEIAVGERSYGYPAAERGKDDENAVAPGIRPEAEGVGLEPAESLGVVRRRQGGTRAIGASYFLPVRRGLSLPTYAAADTEPAPQEPLELLHVLFFLATTCWHGPGLSSPYSTTVQAGQLVQRAGACPAFQRIPFAPTSFQ</sequence>
<dbReference type="AlphaFoldDB" id="A0A0F9DPQ9"/>
<reference evidence="1" key="1">
    <citation type="journal article" date="2015" name="Nature">
        <title>Complex archaea that bridge the gap between prokaryotes and eukaryotes.</title>
        <authorList>
            <person name="Spang A."/>
            <person name="Saw J.H."/>
            <person name="Jorgensen S.L."/>
            <person name="Zaremba-Niedzwiedzka K."/>
            <person name="Martijn J."/>
            <person name="Lind A.E."/>
            <person name="van Eijk R."/>
            <person name="Schleper C."/>
            <person name="Guy L."/>
            <person name="Ettema T.J."/>
        </authorList>
    </citation>
    <scope>NUCLEOTIDE SEQUENCE</scope>
</reference>
<protein>
    <submittedName>
        <fullName evidence="1">Uncharacterized protein</fullName>
    </submittedName>
</protein>
<proteinExistence type="predicted"/>
<name>A0A0F9DPQ9_9ZZZZ</name>
<evidence type="ECO:0000313" key="1">
    <source>
        <dbReference type="EMBL" id="KKL63758.1"/>
    </source>
</evidence>